<feature type="domain" description="Thiol:disulfide interchange protein DsbD N-terminal" evidence="9">
    <location>
        <begin position="59"/>
        <end position="161"/>
    </location>
</feature>
<proteinExistence type="predicted"/>
<keyword evidence="3" id="KW-0201">Cytochrome c-type biogenesis</keyword>
<dbReference type="STRING" id="1173584.SAMN05444851_3080"/>
<keyword evidence="6" id="KW-0676">Redox-active center</keyword>
<evidence type="ECO:0000256" key="5">
    <source>
        <dbReference type="ARBA" id="ARBA00023136"/>
    </source>
</evidence>
<evidence type="ECO:0000313" key="11">
    <source>
        <dbReference type="Proteomes" id="UP000199650"/>
    </source>
</evidence>
<protein>
    <submittedName>
        <fullName evidence="10">Suppressor for copper-sensitivity B</fullName>
    </submittedName>
</protein>
<keyword evidence="11" id="KW-1185">Reference proteome</keyword>
<feature type="transmembrane region" description="Helical" evidence="7">
    <location>
        <begin position="558"/>
        <end position="575"/>
    </location>
</feature>
<dbReference type="GO" id="GO:0017004">
    <property type="term" value="P:cytochrome complex assembly"/>
    <property type="evidence" value="ECO:0007669"/>
    <property type="project" value="UniProtKB-KW"/>
</dbReference>
<feature type="domain" description="Cytochrome C biogenesis protein transmembrane" evidence="8">
    <location>
        <begin position="306"/>
        <end position="520"/>
    </location>
</feature>
<dbReference type="Gene3D" id="3.40.30.10">
    <property type="entry name" value="Glutaredoxin"/>
    <property type="match status" value="1"/>
</dbReference>
<dbReference type="PROSITE" id="PS00194">
    <property type="entry name" value="THIOREDOXIN_1"/>
    <property type="match status" value="1"/>
</dbReference>
<reference evidence="10 11" key="1">
    <citation type="submission" date="2016-10" db="EMBL/GenBank/DDBJ databases">
        <authorList>
            <person name="de Groot N.N."/>
        </authorList>
    </citation>
    <scope>NUCLEOTIDE SEQUENCE [LARGE SCALE GENOMIC DNA]</scope>
    <source>
        <strain evidence="10 11">DSM 29439</strain>
    </source>
</reference>
<dbReference type="InterPro" id="IPR035671">
    <property type="entry name" value="DsbD_gamma"/>
</dbReference>
<evidence type="ECO:0000259" key="8">
    <source>
        <dbReference type="Pfam" id="PF02683"/>
    </source>
</evidence>
<keyword evidence="2 7" id="KW-0812">Transmembrane</keyword>
<keyword evidence="4 7" id="KW-1133">Transmembrane helix</keyword>
<feature type="transmembrane region" description="Helical" evidence="7">
    <location>
        <begin position="304"/>
        <end position="328"/>
    </location>
</feature>
<dbReference type="CDD" id="cd02953">
    <property type="entry name" value="DsbDgamma"/>
    <property type="match status" value="1"/>
</dbReference>
<evidence type="ECO:0000256" key="1">
    <source>
        <dbReference type="ARBA" id="ARBA00004141"/>
    </source>
</evidence>
<evidence type="ECO:0000259" key="9">
    <source>
        <dbReference type="Pfam" id="PF11412"/>
    </source>
</evidence>
<evidence type="ECO:0000256" key="6">
    <source>
        <dbReference type="ARBA" id="ARBA00023284"/>
    </source>
</evidence>
<sequence length="715" mass="75587">MTMFTSLMTGARHIGLLLILGLGMLATSPAIAVTSEAYSSTSVTAKLISAQDGVPSGTETLSAGLDLTLAEGWKAYWRSPGEVGSPPEVDWSGSSNVANVEMLWPAPERFTAFGIENFGYHDSVVLPLQITLQQPGEPVDLVGTVKLLTCSEVCVPHTFELALSLPPGSDIDTASASRISTFLSRVPSEGNNTGIEAAVASIDAKQTALTLELLSAKAFVSPDVFVELGAGTALGKPDIRLGDGGRRLWARIPILTVNEQTYNDPVLTVTDGPERALTLSPQLMSDPPEPPFRLEQLVPGLNKLAWIAMIAFLGGLILNVMPCVLPVLSIKLSSAIKAQGRGSRSVRIGFLAAAAGVMSFMWALAAILYVLQLFGVSVGWGLQFQNPAFLALMVLVLVIFSANLFGLFELALPSALQTRLSNAGGTPGHGADFATGFFGAVMATPCSAPFLGTAIAFALAGRGVDIMIVFTALGLGLALPYLLVALMPGLVSVLPKPGRWMVGLKLVLGGLLLGTSIWLLWVLTSVAGPLSMIVVVGLSLLLLLVLIQRPWSPSLRGLTVIVLAVLPMVSAELLARQALAGPETPGGRINWVAFDRGGIARRVSQGEVVFVDVTADWCLTCKANKALVLEREPVLAALNSDGVTAMQADWTRPDERISRFLEANNRYGIPFNAVYGPGAPNGIILSEILSSQDVMMALETARISEVRSSNLEFEK</sequence>
<organism evidence="10 11">
    <name type="scientific">Aliiroseovarius sediminilitoris</name>
    <dbReference type="NCBI Taxonomy" id="1173584"/>
    <lineage>
        <taxon>Bacteria</taxon>
        <taxon>Pseudomonadati</taxon>
        <taxon>Pseudomonadota</taxon>
        <taxon>Alphaproteobacteria</taxon>
        <taxon>Rhodobacterales</taxon>
        <taxon>Paracoccaceae</taxon>
        <taxon>Aliiroseovarius</taxon>
    </lineage>
</organism>
<dbReference type="InterPro" id="IPR028250">
    <property type="entry name" value="DsbDN"/>
</dbReference>
<feature type="transmembrane region" description="Helical" evidence="7">
    <location>
        <begin position="389"/>
        <end position="412"/>
    </location>
</feature>
<dbReference type="GO" id="GO:0015035">
    <property type="term" value="F:protein-disulfide reductase activity"/>
    <property type="evidence" value="ECO:0007669"/>
    <property type="project" value="TreeGrafter"/>
</dbReference>
<feature type="transmembrane region" description="Helical" evidence="7">
    <location>
        <begin position="466"/>
        <end position="490"/>
    </location>
</feature>
<accession>A0A1I0R5Q2</accession>
<dbReference type="Pfam" id="PF11412">
    <property type="entry name" value="DsbD_N"/>
    <property type="match status" value="1"/>
</dbReference>
<evidence type="ECO:0000256" key="2">
    <source>
        <dbReference type="ARBA" id="ARBA00022692"/>
    </source>
</evidence>
<dbReference type="Pfam" id="PF13899">
    <property type="entry name" value="Thioredoxin_7"/>
    <property type="match status" value="1"/>
</dbReference>
<dbReference type="InterPro" id="IPR017937">
    <property type="entry name" value="Thioredoxin_CS"/>
</dbReference>
<dbReference type="PANTHER" id="PTHR32234">
    <property type="entry name" value="THIOL:DISULFIDE INTERCHANGE PROTEIN DSBD"/>
    <property type="match status" value="1"/>
</dbReference>
<dbReference type="PANTHER" id="PTHR32234:SF3">
    <property type="entry name" value="SUPPRESSION OF COPPER SENSITIVITY PROTEIN"/>
    <property type="match status" value="1"/>
</dbReference>
<evidence type="ECO:0000313" key="10">
    <source>
        <dbReference type="EMBL" id="SEW35346.1"/>
    </source>
</evidence>
<dbReference type="Proteomes" id="UP000199650">
    <property type="component" value="Unassembled WGS sequence"/>
</dbReference>
<feature type="transmembrane region" description="Helical" evidence="7">
    <location>
        <begin position="527"/>
        <end position="546"/>
    </location>
</feature>
<dbReference type="AlphaFoldDB" id="A0A1I0R5Q2"/>
<comment type="subcellular location">
    <subcellularLocation>
        <location evidence="1">Membrane</location>
        <topology evidence="1">Multi-pass membrane protein</topology>
    </subcellularLocation>
</comment>
<evidence type="ECO:0000256" key="4">
    <source>
        <dbReference type="ARBA" id="ARBA00022989"/>
    </source>
</evidence>
<name>A0A1I0R5Q2_9RHOB</name>
<feature type="transmembrane region" description="Helical" evidence="7">
    <location>
        <begin position="433"/>
        <end position="460"/>
    </location>
</feature>
<gene>
    <name evidence="10" type="ORF">SAMN05444851_3080</name>
</gene>
<dbReference type="InterPro" id="IPR003834">
    <property type="entry name" value="Cyt_c_assmbl_TM_dom"/>
</dbReference>
<feature type="transmembrane region" description="Helical" evidence="7">
    <location>
        <begin position="348"/>
        <end position="369"/>
    </location>
</feature>
<evidence type="ECO:0000256" key="3">
    <source>
        <dbReference type="ARBA" id="ARBA00022748"/>
    </source>
</evidence>
<evidence type="ECO:0000256" key="7">
    <source>
        <dbReference type="SAM" id="Phobius"/>
    </source>
</evidence>
<dbReference type="GO" id="GO:0016020">
    <property type="term" value="C:membrane"/>
    <property type="evidence" value="ECO:0007669"/>
    <property type="project" value="UniProtKB-SubCell"/>
</dbReference>
<dbReference type="GO" id="GO:0045454">
    <property type="term" value="P:cell redox homeostasis"/>
    <property type="evidence" value="ECO:0007669"/>
    <property type="project" value="TreeGrafter"/>
</dbReference>
<keyword evidence="5 7" id="KW-0472">Membrane</keyword>
<dbReference type="SUPFAM" id="SSF52833">
    <property type="entry name" value="Thioredoxin-like"/>
    <property type="match status" value="1"/>
</dbReference>
<dbReference type="InterPro" id="IPR036249">
    <property type="entry name" value="Thioredoxin-like_sf"/>
</dbReference>
<dbReference type="EMBL" id="FOJB01000002">
    <property type="protein sequence ID" value="SEW35346.1"/>
    <property type="molecule type" value="Genomic_DNA"/>
</dbReference>
<dbReference type="Pfam" id="PF02683">
    <property type="entry name" value="DsbD_TM"/>
    <property type="match status" value="1"/>
</dbReference>
<feature type="transmembrane region" description="Helical" evidence="7">
    <location>
        <begin position="502"/>
        <end position="521"/>
    </location>
</feature>